<dbReference type="PANTHER" id="PTHR40446:SF2">
    <property type="entry name" value="N-ACETYLGLUCOSAMINE-1-PHOSPHODIESTER ALPHA-N-ACETYLGLUCOSAMINIDASE"/>
    <property type="match status" value="1"/>
</dbReference>
<dbReference type="InterPro" id="IPR018711">
    <property type="entry name" value="NAGPA"/>
</dbReference>
<keyword evidence="4" id="KW-1185">Reference proteome</keyword>
<evidence type="ECO:0000313" key="3">
    <source>
        <dbReference type="EMBL" id="GGA45341.1"/>
    </source>
</evidence>
<accession>A0ABQ1GL22</accession>
<reference evidence="4" key="1">
    <citation type="journal article" date="2019" name="Int. J. Syst. Evol. Microbiol.">
        <title>The Global Catalogue of Microorganisms (GCM) 10K type strain sequencing project: providing services to taxonomists for standard genome sequencing and annotation.</title>
        <authorList>
            <consortium name="The Broad Institute Genomics Platform"/>
            <consortium name="The Broad Institute Genome Sequencing Center for Infectious Disease"/>
            <person name="Wu L."/>
            <person name="Ma J."/>
        </authorList>
    </citation>
    <scope>NUCLEOTIDE SEQUENCE [LARGE SCALE GENOMIC DNA]</scope>
    <source>
        <strain evidence="4">CGMCC 1.15439</strain>
    </source>
</reference>
<dbReference type="Proteomes" id="UP000620046">
    <property type="component" value="Unassembled WGS sequence"/>
</dbReference>
<evidence type="ECO:0000259" key="2">
    <source>
        <dbReference type="Pfam" id="PF09992"/>
    </source>
</evidence>
<protein>
    <recommendedName>
        <fullName evidence="2">Phosphodiester glycosidase domain-containing protein</fullName>
    </recommendedName>
</protein>
<dbReference type="EMBL" id="BMJA01000004">
    <property type="protein sequence ID" value="GGA45341.1"/>
    <property type="molecule type" value="Genomic_DNA"/>
</dbReference>
<dbReference type="PANTHER" id="PTHR40446">
    <property type="entry name" value="N-ACETYLGLUCOSAMINE-1-PHOSPHODIESTER ALPHA-N-ACETYLGLUCOSAMINIDASE"/>
    <property type="match status" value="1"/>
</dbReference>
<evidence type="ECO:0000256" key="1">
    <source>
        <dbReference type="SAM" id="SignalP"/>
    </source>
</evidence>
<keyword evidence="1" id="KW-0732">Signal</keyword>
<feature type="domain" description="Phosphodiester glycosidase" evidence="2">
    <location>
        <begin position="219"/>
        <end position="415"/>
    </location>
</feature>
<feature type="signal peptide" evidence="1">
    <location>
        <begin position="1"/>
        <end position="26"/>
    </location>
</feature>
<comment type="caution">
    <text evidence="3">The sequence shown here is derived from an EMBL/GenBank/DDBJ whole genome shotgun (WGS) entry which is preliminary data.</text>
</comment>
<organism evidence="3 4">
    <name type="scientific">Dyella nitratireducens</name>
    <dbReference type="NCBI Taxonomy" id="1849580"/>
    <lineage>
        <taxon>Bacteria</taxon>
        <taxon>Pseudomonadati</taxon>
        <taxon>Pseudomonadota</taxon>
        <taxon>Gammaproteobacteria</taxon>
        <taxon>Lysobacterales</taxon>
        <taxon>Rhodanobacteraceae</taxon>
        <taxon>Dyella</taxon>
    </lineage>
</organism>
<dbReference type="Pfam" id="PF09992">
    <property type="entry name" value="NAGPA"/>
    <property type="match status" value="1"/>
</dbReference>
<dbReference type="RefSeq" id="WP_188796759.1">
    <property type="nucleotide sequence ID" value="NZ_BMJA01000004.1"/>
</dbReference>
<proteinExistence type="predicted"/>
<gene>
    <name evidence="3" type="ORF">GCM10010981_38040</name>
</gene>
<evidence type="ECO:0000313" key="4">
    <source>
        <dbReference type="Proteomes" id="UP000620046"/>
    </source>
</evidence>
<sequence>MFCKRPLSALLHACLATGLAAGIVHAGDSLPASSSSSATAIPVVASSTCWDMQPGDVLAALRQCTHKHMPFMTLAVRQGADGQLYAATDYATDACQPSAACVPLSEALHLQPAPHLLLQAAPSTLDDLQAAIRDAAADTRVLVQPMLQRPTGNSSPITIRSGLRYWHQQATQPRPMMIHILEISLDTRGLAFVVTPGTPKDGNEFVVEKTTHFAAREQLDAAINATYFRPFDGGHLLDKPYVPALGQGVVVDGISMAHGHVDSDYTSPDTRSNGSLCMHGHDAYITTARCSTQTTEAVGAGPVLMLHGKPLPLENKRHDYYATPEPRTAIALDKARKKMWWVVVDGRQSNYSEGMTLSELTSLLQQLGADSAINMDGGGSSTMVLRQDGKFAIANSPIHTGIPGRERPVGNHLGIRIDVLP</sequence>
<name>A0ABQ1GL22_9GAMM</name>
<feature type="chain" id="PRO_5046966930" description="Phosphodiester glycosidase domain-containing protein" evidence="1">
    <location>
        <begin position="27"/>
        <end position="421"/>
    </location>
</feature>